<comment type="caution">
    <text evidence="3">The sequence shown here is derived from an EMBL/GenBank/DDBJ whole genome shotgun (WGS) entry which is preliminary data.</text>
</comment>
<keyword evidence="4" id="KW-1185">Reference proteome</keyword>
<organism evidence="3 4">
    <name type="scientific">Hymenoscyphus albidus</name>
    <dbReference type="NCBI Taxonomy" id="595503"/>
    <lineage>
        <taxon>Eukaryota</taxon>
        <taxon>Fungi</taxon>
        <taxon>Dikarya</taxon>
        <taxon>Ascomycota</taxon>
        <taxon>Pezizomycotina</taxon>
        <taxon>Leotiomycetes</taxon>
        <taxon>Helotiales</taxon>
        <taxon>Helotiaceae</taxon>
        <taxon>Hymenoscyphus</taxon>
    </lineage>
</organism>
<sequence>MDVQLSLSPLPLHSPEQPLEPASADATPHTSMPLPPEAIYSSKEELYTSIQAWAAHHCYAFRIGRSTKIHGGPRTKITYNCDRYGLPPSEKHPQQHLQARIKPSQAITYLRQITTTPLQPYDIYNLNASFKREQRHGLSPNDALIQHLTDNKIHFKINVTSENRTQHLFIAYPQSIQLAQTNQDVVLVDNTYKTNKFQMPLLHMIGVTSSGLTFSIGFCFLPGETQEDFIWGFQCFQELGINPGAIVIDGDQAQKNASEEVFPHAPTLLCIWHVNQCVLAKCKNVVGEEDWKAFEAAWRIVIQAQTIEQFDKRWLEFQTQYSNPKTQQCVAYLQNEWLKPGQKERLVEAWTNQYLHFGIRVTSRAEGAHAYIKRYLGGKKTKGDLYSSWLLIEAAVINQITAVSTRISMLQDRAPLDIDKKLYQGCFGVVTWYALRLVQRHQETVSRPLLPCTGAFTRAMGLPCAHICEDFHEHWYWDRKSTIQPLLNPLWAGRQRIANAEVAHTGRILSKGEKKAKQLPKCSACHRQGHTMSSCSCPLKLQASIAAQSQILLELDTVPTSPTLSISPTAPSAPLASAPLASLAPTVPKQLSPDRPEVLILAYLAEKTAWLAQHPTIRPAEYRKARKWKTPRPKILKEQVFYMPRERRDLTGTIITNKADWTNEEIIAWLDNEEKKEQDEYNMLESEFIRNRNRNTENRSRDIWARLEEEYARDSERYIL</sequence>
<dbReference type="Proteomes" id="UP000701801">
    <property type="component" value="Unassembled WGS sequence"/>
</dbReference>
<dbReference type="PANTHER" id="PTHR47718">
    <property type="entry name" value="OS01G0519700 PROTEIN"/>
    <property type="match status" value="1"/>
</dbReference>
<gene>
    <name evidence="3" type="ORF">HYALB_00005709</name>
</gene>
<dbReference type="InterPro" id="IPR018289">
    <property type="entry name" value="MULE_transposase_dom"/>
</dbReference>
<proteinExistence type="predicted"/>
<dbReference type="PANTHER" id="PTHR47718:SF3">
    <property type="entry name" value="PROTEIN FAR1-RELATED SEQUENCE 5-LIKE"/>
    <property type="match status" value="1"/>
</dbReference>
<evidence type="ECO:0000256" key="1">
    <source>
        <dbReference type="SAM" id="MobiDB-lite"/>
    </source>
</evidence>
<dbReference type="EMBL" id="CAJVRM010000172">
    <property type="protein sequence ID" value="CAG8976303.1"/>
    <property type="molecule type" value="Genomic_DNA"/>
</dbReference>
<protein>
    <recommendedName>
        <fullName evidence="2">MULE transposase domain-containing protein</fullName>
    </recommendedName>
</protein>
<feature type="compositionally biased region" description="Low complexity" evidence="1">
    <location>
        <begin position="1"/>
        <end position="21"/>
    </location>
</feature>
<dbReference type="AlphaFoldDB" id="A0A9N9PVA8"/>
<dbReference type="Pfam" id="PF10551">
    <property type="entry name" value="MULE"/>
    <property type="match status" value="1"/>
</dbReference>
<evidence type="ECO:0000259" key="2">
    <source>
        <dbReference type="Pfam" id="PF10551"/>
    </source>
</evidence>
<feature type="domain" description="MULE transposase" evidence="2">
    <location>
        <begin position="185"/>
        <end position="276"/>
    </location>
</feature>
<dbReference type="OrthoDB" id="3599509at2759"/>
<evidence type="ECO:0000313" key="3">
    <source>
        <dbReference type="EMBL" id="CAG8976303.1"/>
    </source>
</evidence>
<feature type="region of interest" description="Disordered" evidence="1">
    <location>
        <begin position="1"/>
        <end position="31"/>
    </location>
</feature>
<evidence type="ECO:0000313" key="4">
    <source>
        <dbReference type="Proteomes" id="UP000701801"/>
    </source>
</evidence>
<reference evidence="3" key="1">
    <citation type="submission" date="2021-07" db="EMBL/GenBank/DDBJ databases">
        <authorList>
            <person name="Durling M."/>
        </authorList>
    </citation>
    <scope>NUCLEOTIDE SEQUENCE</scope>
</reference>
<accession>A0A9N9PVA8</accession>
<name>A0A9N9PVA8_9HELO</name>